<dbReference type="GeneID" id="76197382"/>
<dbReference type="GO" id="GO:0004109">
    <property type="term" value="F:coproporphyrinogen oxidase activity"/>
    <property type="evidence" value="ECO:0007669"/>
    <property type="project" value="InterPro"/>
</dbReference>
<keyword evidence="11" id="KW-0560">Oxidoreductase</keyword>
<dbReference type="NCBIfam" id="TIGR00539">
    <property type="entry name" value="hemN_rel"/>
    <property type="match status" value="1"/>
</dbReference>
<dbReference type="SFLD" id="SFLDG01065">
    <property type="entry name" value="anaerobic_coproporphyrinogen-I"/>
    <property type="match status" value="1"/>
</dbReference>
<accession>A0A0K2YAY8</accession>
<keyword evidence="4 10" id="KW-0349">Heme</keyword>
<dbReference type="InterPro" id="IPR034505">
    <property type="entry name" value="Coproporphyrinogen-III_oxidase"/>
</dbReference>
<dbReference type="InterPro" id="IPR007197">
    <property type="entry name" value="rSAM"/>
</dbReference>
<organism evidence="11 12">
    <name type="scientific">Helicobacter heilmannii</name>
    <dbReference type="NCBI Taxonomy" id="35817"/>
    <lineage>
        <taxon>Bacteria</taxon>
        <taxon>Pseudomonadati</taxon>
        <taxon>Campylobacterota</taxon>
        <taxon>Epsilonproteobacteria</taxon>
        <taxon>Campylobacterales</taxon>
        <taxon>Helicobacteraceae</taxon>
        <taxon>Helicobacter</taxon>
    </lineage>
</organism>
<dbReference type="GO" id="GO:0051539">
    <property type="term" value="F:4 iron, 4 sulfur cluster binding"/>
    <property type="evidence" value="ECO:0007669"/>
    <property type="project" value="UniProtKB-UniRule"/>
</dbReference>
<dbReference type="SUPFAM" id="SSF102114">
    <property type="entry name" value="Radical SAM enzymes"/>
    <property type="match status" value="1"/>
</dbReference>
<evidence type="ECO:0000256" key="7">
    <source>
        <dbReference type="ARBA" id="ARBA00023004"/>
    </source>
</evidence>
<evidence type="ECO:0000256" key="4">
    <source>
        <dbReference type="ARBA" id="ARBA00022617"/>
    </source>
</evidence>
<comment type="function">
    <text evidence="10">Probably acts as a heme chaperone, transferring heme to an unknown acceptor. Binds one molecule of heme per monomer, possibly covalently. Binds 1 [4Fe-4S] cluster. The cluster is coordinated with 3 cysteines and an exchangeable S-adenosyl-L-methionine.</text>
</comment>
<dbReference type="CDD" id="cd01335">
    <property type="entry name" value="Radical_SAM"/>
    <property type="match status" value="1"/>
</dbReference>
<dbReference type="GO" id="GO:0006779">
    <property type="term" value="P:porphyrin-containing compound biosynthetic process"/>
    <property type="evidence" value="ECO:0007669"/>
    <property type="project" value="InterPro"/>
</dbReference>
<dbReference type="InterPro" id="IPR006638">
    <property type="entry name" value="Elp3/MiaA/NifB-like_rSAM"/>
</dbReference>
<dbReference type="SMART" id="SM00729">
    <property type="entry name" value="Elp3"/>
    <property type="match status" value="1"/>
</dbReference>
<evidence type="ECO:0000256" key="10">
    <source>
        <dbReference type="RuleBase" id="RU364116"/>
    </source>
</evidence>
<evidence type="ECO:0000256" key="3">
    <source>
        <dbReference type="ARBA" id="ARBA00017228"/>
    </source>
</evidence>
<evidence type="ECO:0000256" key="5">
    <source>
        <dbReference type="ARBA" id="ARBA00022691"/>
    </source>
</evidence>
<reference evidence="12" key="1">
    <citation type="submission" date="2014-12" db="EMBL/GenBank/DDBJ databases">
        <authorList>
            <person name="Smet A."/>
        </authorList>
    </citation>
    <scope>NUCLEOTIDE SEQUENCE [LARGE SCALE GENOMIC DNA]</scope>
</reference>
<keyword evidence="11" id="KW-0346">Stress response</keyword>
<gene>
    <name evidence="11" type="ORF">HHE01_06750</name>
</gene>
<evidence type="ECO:0000313" key="12">
    <source>
        <dbReference type="Proteomes" id="UP000046090"/>
    </source>
</evidence>
<dbReference type="InterPro" id="IPR004559">
    <property type="entry name" value="HemW-like"/>
</dbReference>
<name>A0A0K2YAY8_HELHE</name>
<dbReference type="PROSITE" id="PS51918">
    <property type="entry name" value="RADICAL_SAM"/>
    <property type="match status" value="1"/>
</dbReference>
<keyword evidence="6 10" id="KW-0479">Metal-binding</keyword>
<keyword evidence="5 10" id="KW-0949">S-adenosyl-L-methionine</keyword>
<dbReference type="GO" id="GO:0046872">
    <property type="term" value="F:metal ion binding"/>
    <property type="evidence" value="ECO:0007669"/>
    <property type="project" value="UniProtKB-UniRule"/>
</dbReference>
<keyword evidence="10" id="KW-0004">4Fe-4S</keyword>
<dbReference type="PANTHER" id="PTHR13932">
    <property type="entry name" value="COPROPORPHYRINIGEN III OXIDASE"/>
    <property type="match status" value="1"/>
</dbReference>
<dbReference type="AlphaFoldDB" id="A0A0K2YAY8"/>
<dbReference type="SFLD" id="SFLDF00562">
    <property type="entry name" value="HemN-like__clustered_with_heat"/>
    <property type="match status" value="1"/>
</dbReference>
<evidence type="ECO:0000313" key="11">
    <source>
        <dbReference type="EMBL" id="CRI34874.1"/>
    </source>
</evidence>
<dbReference type="InterPro" id="IPR013785">
    <property type="entry name" value="Aldolase_TIM"/>
</dbReference>
<keyword evidence="7 10" id="KW-0408">Iron</keyword>
<protein>
    <recommendedName>
        <fullName evidence="3 10">Heme chaperone HemW</fullName>
    </recommendedName>
</protein>
<comment type="subcellular location">
    <subcellularLocation>
        <location evidence="10">Cytoplasm</location>
    </subcellularLocation>
</comment>
<keyword evidence="12" id="KW-1185">Reference proteome</keyword>
<sequence>MLKSMLQRAPSLYIHIPFCTSKCGYCAFNSFSGLDSLKDAYVDALVIDLKNSLKNMPALSSIFIGGGTPNTLGVKHYERIFYTITAHTTYAPNIEITLEANPDHITQEWCQALKSLGANRLSLGVQSFFADKLKFLQREHGQQDIFQALEIAHTCGFEHLNIDLMYNTPLDTPERLKVECQQASTLPIDHLSAYSLTLEDNTRLAHSIDPHALLNADAILRSLLKDLGFSPYEVSNYARPYQVQHNLGYWAGLEYLGCGAGAVGRVGNTRFYKQKDVRAYINNPLKWRVELLSDADLELERLFLGLRCVLGVELEGLDPKEVQKLVEGKKCKITNQRLVACDFFLADEIALWLI</sequence>
<dbReference type="Gene3D" id="3.20.20.70">
    <property type="entry name" value="Aldolase class I"/>
    <property type="match status" value="1"/>
</dbReference>
<dbReference type="SFLD" id="SFLDS00029">
    <property type="entry name" value="Radical_SAM"/>
    <property type="match status" value="1"/>
</dbReference>
<dbReference type="RefSeq" id="WP_015107049.1">
    <property type="nucleotide sequence ID" value="NZ_AP026684.1"/>
</dbReference>
<dbReference type="GO" id="GO:0005737">
    <property type="term" value="C:cytoplasm"/>
    <property type="evidence" value="ECO:0007669"/>
    <property type="project" value="UniProtKB-SubCell"/>
</dbReference>
<keyword evidence="10" id="KW-0963">Cytoplasm</keyword>
<evidence type="ECO:0000256" key="6">
    <source>
        <dbReference type="ARBA" id="ARBA00022723"/>
    </source>
</evidence>
<keyword evidence="9 10" id="KW-0143">Chaperone</keyword>
<proteinExistence type="inferred from homology"/>
<evidence type="ECO:0000256" key="9">
    <source>
        <dbReference type="ARBA" id="ARBA00023186"/>
    </source>
</evidence>
<evidence type="ECO:0000256" key="1">
    <source>
        <dbReference type="ARBA" id="ARBA00001966"/>
    </source>
</evidence>
<dbReference type="PANTHER" id="PTHR13932:SF5">
    <property type="entry name" value="RADICAL S-ADENOSYL METHIONINE DOMAIN-CONTAINING PROTEIN 1, MITOCHONDRIAL"/>
    <property type="match status" value="1"/>
</dbReference>
<evidence type="ECO:0000256" key="8">
    <source>
        <dbReference type="ARBA" id="ARBA00023014"/>
    </source>
</evidence>
<dbReference type="Proteomes" id="UP000046090">
    <property type="component" value="Unassembled WGS sequence"/>
</dbReference>
<dbReference type="InterPro" id="IPR058240">
    <property type="entry name" value="rSAM_sf"/>
</dbReference>
<evidence type="ECO:0000256" key="2">
    <source>
        <dbReference type="ARBA" id="ARBA00006100"/>
    </source>
</evidence>
<dbReference type="EMBL" id="CDMK01000002">
    <property type="protein sequence ID" value="CRI34874.1"/>
    <property type="molecule type" value="Genomic_DNA"/>
</dbReference>
<dbReference type="Pfam" id="PF04055">
    <property type="entry name" value="Radical_SAM"/>
    <property type="match status" value="1"/>
</dbReference>
<keyword evidence="8 10" id="KW-0411">Iron-sulfur</keyword>
<comment type="similarity">
    <text evidence="2">Belongs to the anaerobic coproporphyrinogen-III oxidase family. HemW subfamily.</text>
</comment>
<comment type="cofactor">
    <cofactor evidence="1">
        <name>[4Fe-4S] cluster</name>
        <dbReference type="ChEBI" id="CHEBI:49883"/>
    </cofactor>
</comment>